<dbReference type="GO" id="GO:0005829">
    <property type="term" value="C:cytosol"/>
    <property type="evidence" value="ECO:0007669"/>
    <property type="project" value="TreeGrafter"/>
</dbReference>
<dbReference type="InterPro" id="IPR006124">
    <property type="entry name" value="Metalloenzyme"/>
</dbReference>
<dbReference type="GO" id="GO:0006007">
    <property type="term" value="P:glucose catabolic process"/>
    <property type="evidence" value="ECO:0007669"/>
    <property type="project" value="InterPro"/>
</dbReference>
<reference evidence="16" key="1">
    <citation type="submission" date="2006-05" db="EMBL/GenBank/DDBJ databases">
        <title>Annotation of the draft genome assembly of Desulfuromonas acetoxidans DSM 684.</title>
        <authorList>
            <consortium name="US DOE Joint Genome Institute (JGI-ORNL)"/>
            <person name="Larimer F."/>
            <person name="Land M."/>
            <person name="Hauser L."/>
        </authorList>
    </citation>
    <scope>NUCLEOTIDE SEQUENCE [LARGE SCALE GENOMIC DNA]</scope>
    <source>
        <strain evidence="16">DSM 684</strain>
    </source>
</reference>
<reference evidence="16" key="2">
    <citation type="submission" date="2006-05" db="EMBL/GenBank/DDBJ databases">
        <title>Sequencing of the draft genome and assembly of Desulfuromonas acetoxidans DSM 684.</title>
        <authorList>
            <consortium name="US DOE Joint Genome Institute (JGI-PGF)"/>
            <person name="Copeland A."/>
            <person name="Lucas S."/>
            <person name="Lapidus A."/>
            <person name="Barry K."/>
            <person name="Detter J.C."/>
            <person name="Glavina del Rio T."/>
            <person name="Hammon N."/>
            <person name="Israni S."/>
            <person name="Dalin E."/>
            <person name="Tice H."/>
            <person name="Bruce D."/>
            <person name="Pitluck S."/>
            <person name="Richardson P."/>
        </authorList>
    </citation>
    <scope>NUCLEOTIDE SEQUENCE [LARGE SCALE GENOMIC DNA]</scope>
    <source>
        <strain evidence="16">DSM 684</strain>
    </source>
</reference>
<dbReference type="AlphaFoldDB" id="Q1JWG7"/>
<dbReference type="EMBL" id="AAEW02000021">
    <property type="protein sequence ID" value="EAT14601.1"/>
    <property type="molecule type" value="Genomic_DNA"/>
</dbReference>
<dbReference type="UniPathway" id="UPA00109">
    <property type="reaction ID" value="UER00186"/>
</dbReference>
<evidence type="ECO:0000313" key="17">
    <source>
        <dbReference type="Proteomes" id="UP000005695"/>
    </source>
</evidence>
<evidence type="ECO:0000256" key="2">
    <source>
        <dbReference type="ARBA" id="ARBA00004798"/>
    </source>
</evidence>
<feature type="binding site" evidence="10 13">
    <location>
        <position position="459"/>
    </location>
    <ligand>
        <name>Mn(2+)</name>
        <dbReference type="ChEBI" id="CHEBI:29035"/>
        <label>1</label>
    </ligand>
</feature>
<dbReference type="Gene3D" id="3.40.1450.10">
    <property type="entry name" value="BPG-independent phosphoglycerate mutase, domain B"/>
    <property type="match status" value="1"/>
</dbReference>
<keyword evidence="5 10" id="KW-0479">Metal-binding</keyword>
<evidence type="ECO:0000259" key="15">
    <source>
        <dbReference type="Pfam" id="PF06415"/>
    </source>
</evidence>
<comment type="cofactor">
    <cofactor evidence="10">
        <name>Mn(2+)</name>
        <dbReference type="ChEBI" id="CHEBI:29035"/>
    </cofactor>
    <text evidence="10">Binds 2 manganese ions per subunit.</text>
</comment>
<keyword evidence="17" id="KW-1185">Reference proteome</keyword>
<comment type="catalytic activity">
    <reaction evidence="1 10">
        <text>(2R)-2-phosphoglycerate = (2R)-3-phosphoglycerate</text>
        <dbReference type="Rhea" id="RHEA:15901"/>
        <dbReference type="ChEBI" id="CHEBI:58272"/>
        <dbReference type="ChEBI" id="CHEBI:58289"/>
        <dbReference type="EC" id="5.4.2.12"/>
    </reaction>
</comment>
<comment type="subunit">
    <text evidence="10">Monomer.</text>
</comment>
<protein>
    <recommendedName>
        <fullName evidence="9 10">2,3-bisphosphoglycerate-independent phosphoglycerate mutase</fullName>
        <shortName evidence="10">BPG-independent PGAM</shortName>
        <shortName evidence="10">Phosphoglyceromutase</shortName>
        <shortName evidence="10">iPGM</shortName>
        <ecNumber evidence="4 10">5.4.2.12</ecNumber>
    </recommendedName>
</protein>
<dbReference type="CDD" id="cd16010">
    <property type="entry name" value="iPGM"/>
    <property type="match status" value="1"/>
</dbReference>
<feature type="binding site" evidence="10 12">
    <location>
        <position position="193"/>
    </location>
    <ligand>
        <name>substrate</name>
    </ligand>
</feature>
<evidence type="ECO:0000256" key="8">
    <source>
        <dbReference type="ARBA" id="ARBA00023235"/>
    </source>
</evidence>
<dbReference type="InterPro" id="IPR017850">
    <property type="entry name" value="Alkaline_phosphatase_core_sf"/>
</dbReference>
<dbReference type="InterPro" id="IPR005995">
    <property type="entry name" value="Pgm_bpd_ind"/>
</dbReference>
<dbReference type="InterPro" id="IPR036646">
    <property type="entry name" value="PGAM_B_sf"/>
</dbReference>
<evidence type="ECO:0000256" key="5">
    <source>
        <dbReference type="ARBA" id="ARBA00022723"/>
    </source>
</evidence>
<keyword evidence="7 10" id="KW-0464">Manganese</keyword>
<dbReference type="GO" id="GO:0004619">
    <property type="term" value="F:phosphoglycerate mutase activity"/>
    <property type="evidence" value="ECO:0007669"/>
    <property type="project" value="UniProtKB-UniRule"/>
</dbReference>
<feature type="binding site" evidence="10 13">
    <location>
        <position position="442"/>
    </location>
    <ligand>
        <name>Mn(2+)</name>
        <dbReference type="ChEBI" id="CHEBI:29035"/>
        <label>2</label>
    </ligand>
</feature>
<feature type="binding site" evidence="10 12">
    <location>
        <position position="187"/>
    </location>
    <ligand>
        <name>substrate</name>
    </ligand>
</feature>
<keyword evidence="8 10" id="KW-0413">Isomerase</keyword>
<evidence type="ECO:0000256" key="6">
    <source>
        <dbReference type="ARBA" id="ARBA00023152"/>
    </source>
</evidence>
<dbReference type="EC" id="5.4.2.12" evidence="4 10"/>
<evidence type="ECO:0000256" key="13">
    <source>
        <dbReference type="PIRSR" id="PIRSR001492-3"/>
    </source>
</evidence>
<feature type="active site" description="Phosphoserine intermediate" evidence="10 11">
    <location>
        <position position="64"/>
    </location>
</feature>
<dbReference type="SUPFAM" id="SSF64158">
    <property type="entry name" value="2,3-Bisphosphoglycerate-independent phosphoglycerate mutase, substrate-binding domain"/>
    <property type="match status" value="1"/>
</dbReference>
<evidence type="ECO:0000256" key="9">
    <source>
        <dbReference type="ARBA" id="ARBA00071648"/>
    </source>
</evidence>
<comment type="similarity">
    <text evidence="3 10">Belongs to the BPG-independent phosphoglycerate mutase family.</text>
</comment>
<dbReference type="HAMAP" id="MF_01038">
    <property type="entry name" value="GpmI"/>
    <property type="match status" value="1"/>
</dbReference>
<dbReference type="SUPFAM" id="SSF53649">
    <property type="entry name" value="Alkaline phosphatase-like"/>
    <property type="match status" value="1"/>
</dbReference>
<feature type="binding site" evidence="10 12">
    <location>
        <begin position="258"/>
        <end position="261"/>
    </location>
    <ligand>
        <name>substrate</name>
    </ligand>
</feature>
<organism evidence="16 17">
    <name type="scientific">Desulfuromonas acetoxidans (strain DSM 684 / 11070)</name>
    <dbReference type="NCBI Taxonomy" id="281689"/>
    <lineage>
        <taxon>Bacteria</taxon>
        <taxon>Pseudomonadati</taxon>
        <taxon>Thermodesulfobacteriota</taxon>
        <taxon>Desulfuromonadia</taxon>
        <taxon>Desulfuromonadales</taxon>
        <taxon>Desulfuromonadaceae</taxon>
        <taxon>Desulfuromonas</taxon>
    </lineage>
</organism>
<evidence type="ECO:0000256" key="12">
    <source>
        <dbReference type="PIRSR" id="PIRSR001492-2"/>
    </source>
</evidence>
<feature type="binding site" evidence="10 13">
    <location>
        <position position="14"/>
    </location>
    <ligand>
        <name>Mn(2+)</name>
        <dbReference type="ChEBI" id="CHEBI:29035"/>
        <label>2</label>
    </ligand>
</feature>
<feature type="domain" description="BPG-independent PGAM N-terminal" evidence="15">
    <location>
        <begin position="84"/>
        <end position="296"/>
    </location>
</feature>
<proteinExistence type="inferred from homology"/>
<sequence length="511" mass="55802">MAAAQRPVILTILDGWGINPDRENNAAALADTPFLDGLFQRYPNSRLEASGLAVGLPEGQMGNSEVGHLNIGAGRVVYQDLTRITKSISDGDFFTNAALCEAMDHTKARGGDLHLMGLLSDGGVHSLNSHLYALVKLAKDKEIEKVYIHAFMDGRDTPPRSGANYLQQLEKQLQQLGTGTIATISGRFYAMDRDQRWERVEQAYRAMVERQGNTFPSSAAAIQDSYANDVSDEFIVPCLIDGGKAVSDGDGMIFFNFRADRAREISRAFTTEDFDGFSRQRKIDLAHYVCMTEYDEHLKLPVAFPTETYPNILAQTVSAAGLKQLHIAETEKYAHVTFFFNGGNETSYTGEDRILVPSPKEVATYDLKPQMSAEEVTRQVTEQIRSNTYDLIILNFANPDMVGHTGVLSAAITAMETIDHCVKQVVETALDAGGCLLITADHGNCEQMADASGSPHTAHTSNPVPLLYVSEHTDGVTLSPGKLADLAPTLLQLLDLPQPTEMTGHSLLSNS</sequence>
<evidence type="ECO:0000256" key="10">
    <source>
        <dbReference type="HAMAP-Rule" id="MF_01038"/>
    </source>
</evidence>
<evidence type="ECO:0000256" key="3">
    <source>
        <dbReference type="ARBA" id="ARBA00008819"/>
    </source>
</evidence>
<evidence type="ECO:0000259" key="14">
    <source>
        <dbReference type="Pfam" id="PF01676"/>
    </source>
</evidence>
<dbReference type="GO" id="GO:0030145">
    <property type="term" value="F:manganese ion binding"/>
    <property type="evidence" value="ECO:0007669"/>
    <property type="project" value="UniProtKB-UniRule"/>
</dbReference>
<dbReference type="OrthoDB" id="9800863at2"/>
<dbReference type="PANTHER" id="PTHR31637:SF0">
    <property type="entry name" value="2,3-BISPHOSPHOGLYCERATE-INDEPENDENT PHOSPHOGLYCERATE MUTASE"/>
    <property type="match status" value="1"/>
</dbReference>
<feature type="binding site" evidence="10 13">
    <location>
        <position position="404"/>
    </location>
    <ligand>
        <name>Mn(2+)</name>
        <dbReference type="ChEBI" id="CHEBI:29035"/>
        <label>1</label>
    </ligand>
</feature>
<evidence type="ECO:0000256" key="11">
    <source>
        <dbReference type="PIRSR" id="PIRSR001492-1"/>
    </source>
</evidence>
<dbReference type="Proteomes" id="UP000005695">
    <property type="component" value="Unassembled WGS sequence"/>
</dbReference>
<feature type="binding site" evidence="10 13">
    <location>
        <position position="441"/>
    </location>
    <ligand>
        <name>Mn(2+)</name>
        <dbReference type="ChEBI" id="CHEBI:29035"/>
        <label>2</label>
    </ligand>
</feature>
<comment type="caution">
    <text evidence="16">The sequence shown here is derived from an EMBL/GenBank/DDBJ whole genome shotgun (WGS) entry which is preliminary data.</text>
</comment>
<evidence type="ECO:0000256" key="1">
    <source>
        <dbReference type="ARBA" id="ARBA00000370"/>
    </source>
</evidence>
<dbReference type="InterPro" id="IPR011258">
    <property type="entry name" value="BPG-indep_PGM_N"/>
</dbReference>
<evidence type="ECO:0000256" key="7">
    <source>
        <dbReference type="ARBA" id="ARBA00023211"/>
    </source>
</evidence>
<keyword evidence="6 10" id="KW-0324">Glycolysis</keyword>
<dbReference type="Pfam" id="PF06415">
    <property type="entry name" value="iPGM_N"/>
    <property type="match status" value="1"/>
</dbReference>
<evidence type="ECO:0000313" key="16">
    <source>
        <dbReference type="EMBL" id="EAT14601.1"/>
    </source>
</evidence>
<dbReference type="Gene3D" id="3.40.720.10">
    <property type="entry name" value="Alkaline Phosphatase, subunit A"/>
    <property type="match status" value="1"/>
</dbReference>
<dbReference type="PIRSF" id="PIRSF001492">
    <property type="entry name" value="IPGAM"/>
    <property type="match status" value="1"/>
</dbReference>
<name>Q1JWG7_DESA6</name>
<dbReference type="Pfam" id="PF01676">
    <property type="entry name" value="Metalloenzyme"/>
    <property type="match status" value="1"/>
</dbReference>
<feature type="binding site" evidence="10 13">
    <location>
        <position position="64"/>
    </location>
    <ligand>
        <name>Mn(2+)</name>
        <dbReference type="ChEBI" id="CHEBI:29035"/>
        <label>2</label>
    </ligand>
</feature>
<accession>Q1JWG7</accession>
<dbReference type="GO" id="GO:0006096">
    <property type="term" value="P:glycolytic process"/>
    <property type="evidence" value="ECO:0007669"/>
    <property type="project" value="UniProtKB-UniRule"/>
</dbReference>
<comment type="function">
    <text evidence="10">Catalyzes the interconversion of 2-phosphoglycerate and 3-phosphoglycerate.</text>
</comment>
<dbReference type="NCBIfam" id="TIGR01307">
    <property type="entry name" value="pgm_bpd_ind"/>
    <property type="match status" value="1"/>
</dbReference>
<feature type="domain" description="Metalloenzyme" evidence="14">
    <location>
        <begin position="7"/>
        <end position="496"/>
    </location>
</feature>
<comment type="pathway">
    <text evidence="2 10">Carbohydrate degradation; glycolysis; pyruvate from D-glyceraldehyde 3-phosphate: step 3/5.</text>
</comment>
<dbReference type="RefSeq" id="WP_006002470.1">
    <property type="nucleotide sequence ID" value="NZ_AAEW02000021.1"/>
</dbReference>
<evidence type="ECO:0000256" key="4">
    <source>
        <dbReference type="ARBA" id="ARBA00012026"/>
    </source>
</evidence>
<dbReference type="FunFam" id="3.40.1450.10:FF:000001">
    <property type="entry name" value="2,3-bisphosphoglycerate-independent phosphoglycerate mutase"/>
    <property type="match status" value="1"/>
</dbReference>
<dbReference type="PANTHER" id="PTHR31637">
    <property type="entry name" value="2,3-BISPHOSPHOGLYCERATE-INDEPENDENT PHOSPHOGLYCERATE MUTASE"/>
    <property type="match status" value="1"/>
</dbReference>
<feature type="binding site" evidence="10 12">
    <location>
        <position position="332"/>
    </location>
    <ligand>
        <name>substrate</name>
    </ligand>
</feature>
<gene>
    <name evidence="10" type="primary">gpmI</name>
    <name evidence="16" type="ORF">Dace_0430</name>
</gene>
<feature type="binding site" evidence="10 13">
    <location>
        <position position="400"/>
    </location>
    <ligand>
        <name>Mn(2+)</name>
        <dbReference type="ChEBI" id="CHEBI:29035"/>
        <label>1</label>
    </ligand>
</feature>
<feature type="binding site" evidence="10 12">
    <location>
        <begin position="155"/>
        <end position="156"/>
    </location>
    <ligand>
        <name>substrate</name>
    </ligand>
</feature>
<feature type="binding site" evidence="10 12">
    <location>
        <position position="125"/>
    </location>
    <ligand>
        <name>substrate</name>
    </ligand>
</feature>